<reference evidence="1" key="2">
    <citation type="submission" date="2025-09" db="UniProtKB">
        <authorList>
            <consortium name="Ensembl"/>
        </authorList>
    </citation>
    <scope>IDENTIFICATION</scope>
</reference>
<name>A0A8C3TKT3_CHESE</name>
<proteinExistence type="predicted"/>
<evidence type="ECO:0000313" key="1">
    <source>
        <dbReference type="Ensembl" id="ENSCSRP00000029151.1"/>
    </source>
</evidence>
<sequence>ITIEASFRALEAFISPSAVIGGWGDCSTATLTSALLRVAAWPSERGSWRAVAGGQSPALKAESPLAQRMVWYYHPYCCAAGLGPQSAAAALRPPSSEGSTEVRVQYCDPPKITWQFPFGSGPPI</sequence>
<organism evidence="1 2">
    <name type="scientific">Chelydra serpentina</name>
    <name type="common">Snapping turtle</name>
    <name type="synonym">Testudo serpentina</name>
    <dbReference type="NCBI Taxonomy" id="8475"/>
    <lineage>
        <taxon>Eukaryota</taxon>
        <taxon>Metazoa</taxon>
        <taxon>Chordata</taxon>
        <taxon>Craniata</taxon>
        <taxon>Vertebrata</taxon>
        <taxon>Euteleostomi</taxon>
        <taxon>Archelosauria</taxon>
        <taxon>Testudinata</taxon>
        <taxon>Testudines</taxon>
        <taxon>Cryptodira</taxon>
        <taxon>Durocryptodira</taxon>
        <taxon>Americhelydia</taxon>
        <taxon>Chelydroidea</taxon>
        <taxon>Chelydridae</taxon>
        <taxon>Chelydra</taxon>
    </lineage>
</organism>
<dbReference type="Proteomes" id="UP000694403">
    <property type="component" value="Unplaced"/>
</dbReference>
<evidence type="ECO:0000313" key="2">
    <source>
        <dbReference type="Proteomes" id="UP000694403"/>
    </source>
</evidence>
<reference evidence="1" key="1">
    <citation type="submission" date="2025-08" db="UniProtKB">
        <authorList>
            <consortium name="Ensembl"/>
        </authorList>
    </citation>
    <scope>IDENTIFICATION</scope>
</reference>
<accession>A0A8C3TKT3</accession>
<keyword evidence="2" id="KW-1185">Reference proteome</keyword>
<dbReference type="Ensembl" id="ENSCSRT00000030317.1">
    <property type="protein sequence ID" value="ENSCSRP00000029151.1"/>
    <property type="gene ID" value="ENSCSRG00000021366.1"/>
</dbReference>
<protein>
    <submittedName>
        <fullName evidence="1">Uncharacterized protein</fullName>
    </submittedName>
</protein>
<dbReference type="AlphaFoldDB" id="A0A8C3TKT3"/>